<dbReference type="PANTHER" id="PTHR30482">
    <property type="entry name" value="HIGH-AFFINITY BRANCHED-CHAIN AMINO ACID TRANSPORT SYSTEM PERMEASE"/>
    <property type="match status" value="1"/>
</dbReference>
<gene>
    <name evidence="8" type="ORF">LWF01_08390</name>
</gene>
<feature type="transmembrane region" description="Helical" evidence="7">
    <location>
        <begin position="301"/>
        <end position="328"/>
    </location>
</feature>
<dbReference type="Proteomes" id="UP001209083">
    <property type="component" value="Chromosome"/>
</dbReference>
<proteinExistence type="predicted"/>
<dbReference type="EMBL" id="CP090958">
    <property type="protein sequence ID" value="WGW13753.1"/>
    <property type="molecule type" value="Genomic_DNA"/>
</dbReference>
<feature type="transmembrane region" description="Helical" evidence="7">
    <location>
        <begin position="266"/>
        <end position="289"/>
    </location>
</feature>
<evidence type="ECO:0000256" key="4">
    <source>
        <dbReference type="ARBA" id="ARBA00022989"/>
    </source>
</evidence>
<keyword evidence="3 7" id="KW-0812">Transmembrane</keyword>
<evidence type="ECO:0000313" key="9">
    <source>
        <dbReference type="Proteomes" id="UP001209083"/>
    </source>
</evidence>
<evidence type="ECO:0000256" key="1">
    <source>
        <dbReference type="ARBA" id="ARBA00004651"/>
    </source>
</evidence>
<keyword evidence="5 7" id="KW-0472">Membrane</keyword>
<dbReference type="InterPro" id="IPR043428">
    <property type="entry name" value="LivM-like"/>
</dbReference>
<evidence type="ECO:0000256" key="2">
    <source>
        <dbReference type="ARBA" id="ARBA00022475"/>
    </source>
</evidence>
<evidence type="ECO:0000256" key="5">
    <source>
        <dbReference type="ARBA" id="ARBA00023136"/>
    </source>
</evidence>
<feature type="transmembrane region" description="Helical" evidence="7">
    <location>
        <begin position="340"/>
        <end position="359"/>
    </location>
</feature>
<keyword evidence="2" id="KW-1003">Cell membrane</keyword>
<dbReference type="InterPro" id="IPR001851">
    <property type="entry name" value="ABC_transp_permease"/>
</dbReference>
<keyword evidence="4 7" id="KW-1133">Transmembrane helix</keyword>
<comment type="subcellular location">
    <subcellularLocation>
        <location evidence="1">Cell membrane</location>
        <topology evidence="1">Multi-pass membrane protein</topology>
    </subcellularLocation>
</comment>
<evidence type="ECO:0000256" key="7">
    <source>
        <dbReference type="SAM" id="Phobius"/>
    </source>
</evidence>
<feature type="transmembrane region" description="Helical" evidence="7">
    <location>
        <begin position="164"/>
        <end position="186"/>
    </location>
</feature>
<feature type="transmembrane region" description="Helical" evidence="7">
    <location>
        <begin position="135"/>
        <end position="155"/>
    </location>
</feature>
<feature type="transmembrane region" description="Helical" evidence="7">
    <location>
        <begin position="78"/>
        <end position="99"/>
    </location>
</feature>
<dbReference type="CDD" id="cd06581">
    <property type="entry name" value="TM_PBP1_LivM_like"/>
    <property type="match status" value="1"/>
</dbReference>
<organism evidence="8 9">
    <name type="scientific">Saxibacter everestensis</name>
    <dbReference type="NCBI Taxonomy" id="2909229"/>
    <lineage>
        <taxon>Bacteria</taxon>
        <taxon>Bacillati</taxon>
        <taxon>Actinomycetota</taxon>
        <taxon>Actinomycetes</taxon>
        <taxon>Micrococcales</taxon>
        <taxon>Brevibacteriaceae</taxon>
        <taxon>Saxibacter</taxon>
    </lineage>
</organism>
<feature type="region of interest" description="Disordered" evidence="6">
    <location>
        <begin position="1"/>
        <end position="30"/>
    </location>
</feature>
<feature type="transmembrane region" description="Helical" evidence="7">
    <location>
        <begin position="217"/>
        <end position="235"/>
    </location>
</feature>
<reference evidence="8 9" key="1">
    <citation type="submission" date="2023-05" db="EMBL/GenBank/DDBJ databases">
        <title>Lithophilousrod everest ZFBP1038 complete genpme.</title>
        <authorList>
            <person name="Tian M."/>
        </authorList>
    </citation>
    <scope>NUCLEOTIDE SEQUENCE [LARGE SCALE GENOMIC DNA]</scope>
    <source>
        <strain evidence="8 9">ZFBP1038</strain>
    </source>
</reference>
<dbReference type="RefSeq" id="WP_349640576.1">
    <property type="nucleotide sequence ID" value="NZ_CP090958.1"/>
</dbReference>
<feature type="transmembrane region" description="Helical" evidence="7">
    <location>
        <begin position="49"/>
        <end position="66"/>
    </location>
</feature>
<keyword evidence="9" id="KW-1185">Reference proteome</keyword>
<dbReference type="Pfam" id="PF02653">
    <property type="entry name" value="BPD_transp_2"/>
    <property type="match status" value="1"/>
</dbReference>
<accession>A0ABY8QXN8</accession>
<feature type="transmembrane region" description="Helical" evidence="7">
    <location>
        <begin position="104"/>
        <end position="123"/>
    </location>
</feature>
<evidence type="ECO:0000256" key="3">
    <source>
        <dbReference type="ARBA" id="ARBA00022692"/>
    </source>
</evidence>
<sequence length="396" mass="42797">MSTTDGQTPLPGAAAAQAAQDRQAEPTKKHNRFQGLWDKWERMPRMQQWLVLIIVVVLVYLLPVLNPPIITTEPGNNFALACFDMARFALVALGLNVVVGQAGLLDLGYVGFFAVGSYVAALWTSSDSSYIHIPYLWTLPLAMVVTVVFGVCLGIPTLRLRGDYLAIVTLGFGEIIRLLATIVPALKGQPGFQNVGRPPGTNADGTPIFANSEGLPWYWLTVTIIIIVMLLLGNLERSRVGRAWNAIREDEDAAEIMGVPTFKYKLWAFAIGAAIGGLSGALFAGQVGFVNNQKFDVQTSILFLAAVVLGGAGNKVGAIVGGALVSYIPLRFTAIAEYKYLIFGVALVLLMIFRPQGLLGARQQLLTFGKTVRAKVEALGRSTESRTRTSRAKEES</sequence>
<dbReference type="PANTHER" id="PTHR30482:SF10">
    <property type="entry name" value="HIGH-AFFINITY BRANCHED-CHAIN AMINO ACID TRANSPORT PROTEIN BRAE"/>
    <property type="match status" value="1"/>
</dbReference>
<evidence type="ECO:0000313" key="8">
    <source>
        <dbReference type="EMBL" id="WGW13753.1"/>
    </source>
</evidence>
<protein>
    <submittedName>
        <fullName evidence="8">Branched-chain amino acid ABC transporter permease</fullName>
    </submittedName>
</protein>
<name>A0ABY8QXN8_9MICO</name>
<evidence type="ECO:0000256" key="6">
    <source>
        <dbReference type="SAM" id="MobiDB-lite"/>
    </source>
</evidence>